<gene>
    <name evidence="1" type="ORF">DERP_003106</name>
</gene>
<dbReference type="Proteomes" id="UP000887458">
    <property type="component" value="Unassembled WGS sequence"/>
</dbReference>
<evidence type="ECO:0000313" key="1">
    <source>
        <dbReference type="EMBL" id="KAH9422430.1"/>
    </source>
</evidence>
<sequence>MYIPRKASNITRMNENENEMKFQNTGRQNRCRCITYVEYSEYAQKMKQYRSISIQTTTE</sequence>
<reference evidence="1 2" key="1">
    <citation type="journal article" date="2018" name="J. Allergy Clin. Immunol.">
        <title>High-quality assembly of Dermatophagoides pteronyssinus genome and transcriptome reveals a wide range of novel allergens.</title>
        <authorList>
            <person name="Liu X.Y."/>
            <person name="Yang K.Y."/>
            <person name="Wang M.Q."/>
            <person name="Kwok J.S."/>
            <person name="Zeng X."/>
            <person name="Yang Z."/>
            <person name="Xiao X.J."/>
            <person name="Lau C.P."/>
            <person name="Li Y."/>
            <person name="Huang Z.M."/>
            <person name="Ba J.G."/>
            <person name="Yim A.K."/>
            <person name="Ouyang C.Y."/>
            <person name="Ngai S.M."/>
            <person name="Chan T.F."/>
            <person name="Leung E.L."/>
            <person name="Liu L."/>
            <person name="Liu Z.G."/>
            <person name="Tsui S.K."/>
        </authorList>
    </citation>
    <scope>NUCLEOTIDE SEQUENCE [LARGE SCALE GENOMIC DNA]</scope>
    <source>
        <strain evidence="1">Derp</strain>
    </source>
</reference>
<comment type="caution">
    <text evidence="1">The sequence shown here is derived from an EMBL/GenBank/DDBJ whole genome shotgun (WGS) entry which is preliminary data.</text>
</comment>
<keyword evidence="2" id="KW-1185">Reference proteome</keyword>
<organism evidence="1 2">
    <name type="scientific">Dermatophagoides pteronyssinus</name>
    <name type="common">European house dust mite</name>
    <dbReference type="NCBI Taxonomy" id="6956"/>
    <lineage>
        <taxon>Eukaryota</taxon>
        <taxon>Metazoa</taxon>
        <taxon>Ecdysozoa</taxon>
        <taxon>Arthropoda</taxon>
        <taxon>Chelicerata</taxon>
        <taxon>Arachnida</taxon>
        <taxon>Acari</taxon>
        <taxon>Acariformes</taxon>
        <taxon>Sarcoptiformes</taxon>
        <taxon>Astigmata</taxon>
        <taxon>Psoroptidia</taxon>
        <taxon>Analgoidea</taxon>
        <taxon>Pyroglyphidae</taxon>
        <taxon>Dermatophagoidinae</taxon>
        <taxon>Dermatophagoides</taxon>
    </lineage>
</organism>
<dbReference type="EMBL" id="NJHN03000036">
    <property type="protein sequence ID" value="KAH9422430.1"/>
    <property type="molecule type" value="Genomic_DNA"/>
</dbReference>
<reference evidence="1 2" key="2">
    <citation type="journal article" date="2022" name="Mol. Biol. Evol.">
        <title>Comparative Genomics Reveals Insights into the Divergent Evolution of Astigmatic Mites and Household Pest Adaptations.</title>
        <authorList>
            <person name="Xiong Q."/>
            <person name="Wan A.T."/>
            <person name="Liu X."/>
            <person name="Fung C.S."/>
            <person name="Xiao X."/>
            <person name="Malainual N."/>
            <person name="Hou J."/>
            <person name="Wang L."/>
            <person name="Wang M."/>
            <person name="Yang K.Y."/>
            <person name="Cui Y."/>
            <person name="Leung E.L."/>
            <person name="Nong W."/>
            <person name="Shin S.K."/>
            <person name="Au S.W."/>
            <person name="Jeong K.Y."/>
            <person name="Chew F.T."/>
            <person name="Hui J.H."/>
            <person name="Leung T.F."/>
            <person name="Tungtrongchitr A."/>
            <person name="Zhong N."/>
            <person name="Liu Z."/>
            <person name="Tsui S.K."/>
        </authorList>
    </citation>
    <scope>NUCLEOTIDE SEQUENCE [LARGE SCALE GENOMIC DNA]</scope>
    <source>
        <strain evidence="1">Derp</strain>
    </source>
</reference>
<protein>
    <submittedName>
        <fullName evidence="1">Uncharacterized protein</fullName>
    </submittedName>
</protein>
<proteinExistence type="predicted"/>
<name>A0ABQ8JJ46_DERPT</name>
<evidence type="ECO:0000313" key="2">
    <source>
        <dbReference type="Proteomes" id="UP000887458"/>
    </source>
</evidence>
<accession>A0ABQ8JJ46</accession>